<proteinExistence type="inferred from homology"/>
<dbReference type="GO" id="GO:0005615">
    <property type="term" value="C:extracellular space"/>
    <property type="evidence" value="ECO:0007669"/>
    <property type="project" value="UniProtKB-KW"/>
</dbReference>
<evidence type="ECO:0000256" key="4">
    <source>
        <dbReference type="ARBA" id="ARBA00023136"/>
    </source>
</evidence>
<evidence type="ECO:0000256" key="3">
    <source>
        <dbReference type="ARBA" id="ARBA00022514"/>
    </source>
</evidence>
<comment type="subcellular location">
    <subcellularLocation>
        <location evidence="1">Membrane</location>
    </subcellularLocation>
</comment>
<dbReference type="GO" id="GO:0016020">
    <property type="term" value="C:membrane"/>
    <property type="evidence" value="ECO:0007669"/>
    <property type="project" value="UniProtKB-SubCell"/>
</dbReference>
<reference evidence="6" key="1">
    <citation type="submission" date="2025-08" db="UniProtKB">
        <authorList>
            <consortium name="Ensembl"/>
        </authorList>
    </citation>
    <scope>IDENTIFICATION</scope>
</reference>
<dbReference type="Proteomes" id="UP000472262">
    <property type="component" value="Unassembled WGS sequence"/>
</dbReference>
<keyword evidence="3" id="KW-0202">Cytokine</keyword>
<dbReference type="GO" id="GO:0005164">
    <property type="term" value="F:tumor necrosis factor receptor binding"/>
    <property type="evidence" value="ECO:0007669"/>
    <property type="project" value="InterPro"/>
</dbReference>
<evidence type="ECO:0000259" key="5">
    <source>
        <dbReference type="PROSITE" id="PS50049"/>
    </source>
</evidence>
<dbReference type="SUPFAM" id="SSF49842">
    <property type="entry name" value="TNF-like"/>
    <property type="match status" value="1"/>
</dbReference>
<dbReference type="PANTHER" id="PTHR11471">
    <property type="entry name" value="TUMOR NECROSIS FACTOR FAMILY MEMBER"/>
    <property type="match status" value="1"/>
</dbReference>
<dbReference type="Gene3D" id="2.60.120.40">
    <property type="match status" value="1"/>
</dbReference>
<dbReference type="PANTHER" id="PTHR11471:SF54">
    <property type="entry name" value="TNF SUPERFAMILY MEMBER 11"/>
    <property type="match status" value="1"/>
</dbReference>
<dbReference type="GO" id="GO:0006955">
    <property type="term" value="P:immune response"/>
    <property type="evidence" value="ECO:0007669"/>
    <property type="project" value="InterPro"/>
</dbReference>
<reference evidence="6" key="2">
    <citation type="submission" date="2025-09" db="UniProtKB">
        <authorList>
            <consortium name="Ensembl"/>
        </authorList>
    </citation>
    <scope>IDENTIFICATION</scope>
</reference>
<name>A0A672K6Y1_SINGR</name>
<evidence type="ECO:0000256" key="2">
    <source>
        <dbReference type="ARBA" id="ARBA00008670"/>
    </source>
</evidence>
<dbReference type="InterPro" id="IPR008983">
    <property type="entry name" value="Tumour_necrosis_fac-like_dom"/>
</dbReference>
<evidence type="ECO:0000313" key="6">
    <source>
        <dbReference type="Ensembl" id="ENSSGRP00000005120.1"/>
    </source>
</evidence>
<dbReference type="InParanoid" id="A0A672K6Y1"/>
<dbReference type="Pfam" id="PF00229">
    <property type="entry name" value="TNF"/>
    <property type="match status" value="1"/>
</dbReference>
<evidence type="ECO:0000313" key="7">
    <source>
        <dbReference type="Proteomes" id="UP000472262"/>
    </source>
</evidence>
<dbReference type="PROSITE" id="PS50049">
    <property type="entry name" value="THD_2"/>
    <property type="match status" value="1"/>
</dbReference>
<dbReference type="OMA" id="TRKNRRC"/>
<gene>
    <name evidence="6" type="primary">LOC107580040</name>
</gene>
<organism evidence="6 7">
    <name type="scientific">Sinocyclocheilus grahami</name>
    <name type="common">Dianchi golden-line fish</name>
    <name type="synonym">Barbus grahami</name>
    <dbReference type="NCBI Taxonomy" id="75366"/>
    <lineage>
        <taxon>Eukaryota</taxon>
        <taxon>Metazoa</taxon>
        <taxon>Chordata</taxon>
        <taxon>Craniata</taxon>
        <taxon>Vertebrata</taxon>
        <taxon>Euteleostomi</taxon>
        <taxon>Actinopterygii</taxon>
        <taxon>Neopterygii</taxon>
        <taxon>Teleostei</taxon>
        <taxon>Ostariophysi</taxon>
        <taxon>Cypriniformes</taxon>
        <taxon>Cyprinidae</taxon>
        <taxon>Cyprininae</taxon>
        <taxon>Sinocyclocheilus</taxon>
    </lineage>
</organism>
<protein>
    <submittedName>
        <fullName evidence="6">Tumor necrosis factor ligand superfamily member 10-like</fullName>
    </submittedName>
</protein>
<dbReference type="GO" id="GO:0005125">
    <property type="term" value="F:cytokine activity"/>
    <property type="evidence" value="ECO:0007669"/>
    <property type="project" value="UniProtKB-KW"/>
</dbReference>
<keyword evidence="4" id="KW-0472">Membrane</keyword>
<feature type="domain" description="THD" evidence="5">
    <location>
        <begin position="39"/>
        <end position="201"/>
    </location>
</feature>
<dbReference type="Ensembl" id="ENSSGRT00000005541.1">
    <property type="protein sequence ID" value="ENSSGRP00000005120.1"/>
    <property type="gene ID" value="ENSSGRG00000003275.1"/>
</dbReference>
<dbReference type="AlphaFoldDB" id="A0A672K6Y1"/>
<dbReference type="SMART" id="SM00207">
    <property type="entry name" value="TNF"/>
    <property type="match status" value="1"/>
</dbReference>
<accession>A0A672K6Y1</accession>
<evidence type="ECO:0000256" key="1">
    <source>
        <dbReference type="ARBA" id="ARBA00004370"/>
    </source>
</evidence>
<dbReference type="InterPro" id="IPR006052">
    <property type="entry name" value="TNF_dom"/>
</dbReference>
<sequence length="203" mass="23392">MCLVVLSQEMHSETLIADPLKSFKERKEKCRLKKDTRMPSAHLPIKTPTNFSASKHMLFNSESQNRNALTMITWDDFQGLNVKMRYHDGRIQVDEAGYYYVYAKTCFRYAEEHDSSKEDVSNVQLLQYIYHEKHTQSVITPILLTKSGGTLQWNIAKYNMYCVEQGRGIQLNNNDGIFVNVSNAWLLDPAADGTYFGTFKISN</sequence>
<keyword evidence="7" id="KW-1185">Reference proteome</keyword>
<comment type="similarity">
    <text evidence="2">Belongs to the tumor necrosis factor family.</text>
</comment>